<evidence type="ECO:0000313" key="1">
    <source>
        <dbReference type="EMBL" id="KAK5634773.1"/>
    </source>
</evidence>
<accession>A0AAN7UWP8</accession>
<protein>
    <submittedName>
        <fullName evidence="1">Uncharacterized protein</fullName>
    </submittedName>
</protein>
<sequence>MATSKVTLRSDAATSLLEPEKTLRASKALVAHMKSEAEKKAATAEKKALLADDDDVGSLAETPVFVTFTTKRHLTESRNLKRESFNLESLSSPVYSFIND</sequence>
<proteinExistence type="predicted"/>
<reference evidence="1 2" key="1">
    <citation type="submission" date="2023-10" db="EMBL/GenBank/DDBJ databases">
        <title>Draft genome sequence of Xylaria bambusicola isolate GMP-LS, the root and basal stem rot pathogen of sugarcane in Indonesia.</title>
        <authorList>
            <person name="Selvaraj P."/>
            <person name="Muralishankar V."/>
            <person name="Muruganantham S."/>
            <person name="Sp S."/>
            <person name="Haryani S."/>
            <person name="Lau K.J.X."/>
            <person name="Naqvi N.I."/>
        </authorList>
    </citation>
    <scope>NUCLEOTIDE SEQUENCE [LARGE SCALE GENOMIC DNA]</scope>
    <source>
        <strain evidence="1">GMP-LS</strain>
    </source>
</reference>
<keyword evidence="2" id="KW-1185">Reference proteome</keyword>
<organism evidence="1 2">
    <name type="scientific">Xylaria bambusicola</name>
    <dbReference type="NCBI Taxonomy" id="326684"/>
    <lineage>
        <taxon>Eukaryota</taxon>
        <taxon>Fungi</taxon>
        <taxon>Dikarya</taxon>
        <taxon>Ascomycota</taxon>
        <taxon>Pezizomycotina</taxon>
        <taxon>Sordariomycetes</taxon>
        <taxon>Xylariomycetidae</taxon>
        <taxon>Xylariales</taxon>
        <taxon>Xylariaceae</taxon>
        <taxon>Xylaria</taxon>
    </lineage>
</organism>
<evidence type="ECO:0000313" key="2">
    <source>
        <dbReference type="Proteomes" id="UP001305414"/>
    </source>
</evidence>
<dbReference type="Proteomes" id="UP001305414">
    <property type="component" value="Unassembled WGS sequence"/>
</dbReference>
<dbReference type="AlphaFoldDB" id="A0AAN7UWP8"/>
<gene>
    <name evidence="1" type="ORF">RRF57_010486</name>
</gene>
<comment type="caution">
    <text evidence="1">The sequence shown here is derived from an EMBL/GenBank/DDBJ whole genome shotgun (WGS) entry which is preliminary data.</text>
</comment>
<dbReference type="EMBL" id="JAWHQM010000044">
    <property type="protein sequence ID" value="KAK5634773.1"/>
    <property type="molecule type" value="Genomic_DNA"/>
</dbReference>
<name>A0AAN7UWP8_9PEZI</name>